<dbReference type="Gene3D" id="2.60.40.10">
    <property type="entry name" value="Immunoglobulins"/>
    <property type="match status" value="2"/>
</dbReference>
<evidence type="ECO:0000256" key="1">
    <source>
        <dbReference type="SAM" id="Phobius"/>
    </source>
</evidence>
<dbReference type="KEGG" id="thyd:TTHT_1601"/>
<dbReference type="Proteomes" id="UP000595564">
    <property type="component" value="Chromosome"/>
</dbReference>
<keyword evidence="1" id="KW-0812">Transmembrane</keyword>
<gene>
    <name evidence="3" type="ORF">TTHT_1601</name>
</gene>
<dbReference type="InterPro" id="IPR006860">
    <property type="entry name" value="FecR"/>
</dbReference>
<dbReference type="PANTHER" id="PTHR38731:SF1">
    <property type="entry name" value="FECR PROTEIN DOMAIN-CONTAINING PROTEIN"/>
    <property type="match status" value="1"/>
</dbReference>
<dbReference type="SUPFAM" id="SSF49265">
    <property type="entry name" value="Fibronectin type III"/>
    <property type="match status" value="1"/>
</dbReference>
<name>A0A7R6SZS1_9BACT</name>
<proteinExistence type="predicted"/>
<feature type="transmembrane region" description="Helical" evidence="1">
    <location>
        <begin position="6"/>
        <end position="25"/>
    </location>
</feature>
<evidence type="ECO:0000313" key="3">
    <source>
        <dbReference type="EMBL" id="BBB33090.1"/>
    </source>
</evidence>
<evidence type="ECO:0000259" key="2">
    <source>
        <dbReference type="Pfam" id="PF04773"/>
    </source>
</evidence>
<dbReference type="InterPro" id="IPR036116">
    <property type="entry name" value="FN3_sf"/>
</dbReference>
<dbReference type="PANTHER" id="PTHR38731">
    <property type="entry name" value="LIPL45-RELATED LIPOPROTEIN-RELATED"/>
    <property type="match status" value="1"/>
</dbReference>
<keyword evidence="1" id="KW-1133">Transmembrane helix</keyword>
<organism evidence="3 4">
    <name type="scientific">Thermotomaculum hydrothermale</name>
    <dbReference type="NCBI Taxonomy" id="981385"/>
    <lineage>
        <taxon>Bacteria</taxon>
        <taxon>Pseudomonadati</taxon>
        <taxon>Acidobacteriota</taxon>
        <taxon>Holophagae</taxon>
        <taxon>Thermotomaculales</taxon>
        <taxon>Thermotomaculaceae</taxon>
        <taxon>Thermotomaculum</taxon>
    </lineage>
</organism>
<feature type="domain" description="FecR protein" evidence="2">
    <location>
        <begin position="139"/>
        <end position="244"/>
    </location>
</feature>
<reference evidence="3 4" key="1">
    <citation type="journal article" date="2012" name="Extremophiles">
        <title>Thermotomaculum hydrothermale gen. nov., sp. nov., a novel heterotrophic thermophile within the phylum Acidobacteria from a deep-sea hydrothermal vent chimney in the Southern Okinawa Trough.</title>
        <authorList>
            <person name="Izumi H."/>
            <person name="Nunoura T."/>
            <person name="Miyazaki M."/>
            <person name="Mino S."/>
            <person name="Toki T."/>
            <person name="Takai K."/>
            <person name="Sako Y."/>
            <person name="Sawabe T."/>
            <person name="Nakagawa S."/>
        </authorList>
    </citation>
    <scope>NUCLEOTIDE SEQUENCE [LARGE SCALE GENOMIC DNA]</scope>
    <source>
        <strain evidence="3 4">AC55</strain>
    </source>
</reference>
<evidence type="ECO:0000313" key="4">
    <source>
        <dbReference type="Proteomes" id="UP000595564"/>
    </source>
</evidence>
<keyword evidence="4" id="KW-1185">Reference proteome</keyword>
<dbReference type="RefSeq" id="WP_201327388.1">
    <property type="nucleotide sequence ID" value="NZ_AP017470.1"/>
</dbReference>
<sequence length="463" mass="52187">MKFLKYTFLFLLVLIPVAIISVYTVQKTRQKKVIKHFYNSLNLMQKAYPFISFSSSRNDYFKMLDKADEVYKDILTYRLSKAEKEISEIEKFAKEIVTKRKSSYISEAHIADFVGDVHILGGGNTLLKAEIDTKIREKDVIKCGEKSGCKIGFIDGSIFTIKSNSTIVFEKINENKKQNLLEISIKLLKGKISVETLGLRDFDQDFSINVKGTIVKFKGNTSAEIELRNAGKEVAVFCYDGTVRVMVNGGDQIFDLTTRLMCRINIDTETVAKYKIPPAPRAEEPINLSTIDRNTRTNIVFKWAPSFNVTGYYFQLSKDHMFANVIVEKFGYSGTTLILPMLDPGTYYWRVAAINSVNERGQFSEIIKFTVISGSTNNFIDNTPPEVNIEKINVFGSVVIVSGRTEPGATLIINNHLVEVGKDGKFSFIQKMYQKGKNAINIIARDAAGNETKITKYAVITVD</sequence>
<dbReference type="EMBL" id="AP017470">
    <property type="protein sequence ID" value="BBB33090.1"/>
    <property type="molecule type" value="Genomic_DNA"/>
</dbReference>
<dbReference type="CDD" id="cd00063">
    <property type="entry name" value="FN3"/>
    <property type="match status" value="1"/>
</dbReference>
<protein>
    <recommendedName>
        <fullName evidence="2">FecR protein domain-containing protein</fullName>
    </recommendedName>
</protein>
<keyword evidence="1" id="KW-0472">Membrane</keyword>
<dbReference type="Pfam" id="PF04773">
    <property type="entry name" value="FecR"/>
    <property type="match status" value="1"/>
</dbReference>
<accession>A0A7R6SZS1</accession>
<dbReference type="AlphaFoldDB" id="A0A7R6SZS1"/>
<dbReference type="InterPro" id="IPR013783">
    <property type="entry name" value="Ig-like_fold"/>
</dbReference>
<dbReference type="InterPro" id="IPR003961">
    <property type="entry name" value="FN3_dom"/>
</dbReference>